<evidence type="ECO:0000313" key="15">
    <source>
        <dbReference type="EMBL" id="KNE66020.1"/>
    </source>
</evidence>
<dbReference type="OrthoDB" id="193467at2759"/>
<dbReference type="VEuPathDB" id="FungiDB:AMAG_10297"/>
<dbReference type="GO" id="GO:0047184">
    <property type="term" value="F:1-acylglycerophosphocholine O-acyltransferase activity"/>
    <property type="evidence" value="ECO:0007669"/>
    <property type="project" value="TreeGrafter"/>
</dbReference>
<evidence type="ECO:0000256" key="10">
    <source>
        <dbReference type="ARBA" id="ARBA00024323"/>
    </source>
</evidence>
<dbReference type="Pfam" id="PF01553">
    <property type="entry name" value="Acyltransferase"/>
    <property type="match status" value="1"/>
</dbReference>
<accession>A0A0L0SUG6</accession>
<evidence type="ECO:0000313" key="16">
    <source>
        <dbReference type="Proteomes" id="UP000054350"/>
    </source>
</evidence>
<dbReference type="Proteomes" id="UP000054350">
    <property type="component" value="Unassembled WGS sequence"/>
</dbReference>
<evidence type="ECO:0000256" key="11">
    <source>
        <dbReference type="ARBA" id="ARBA00047906"/>
    </source>
</evidence>
<keyword evidence="16" id="KW-1185">Reference proteome</keyword>
<dbReference type="GO" id="GO:0005741">
    <property type="term" value="C:mitochondrial outer membrane"/>
    <property type="evidence" value="ECO:0007669"/>
    <property type="project" value="UniProtKB-SubCell"/>
</dbReference>
<evidence type="ECO:0000256" key="4">
    <source>
        <dbReference type="ARBA" id="ARBA00022787"/>
    </source>
</evidence>
<dbReference type="PANTHER" id="PTHR12497:SF0">
    <property type="entry name" value="TAFAZZIN"/>
    <property type="match status" value="1"/>
</dbReference>
<dbReference type="GO" id="GO:0005743">
    <property type="term" value="C:mitochondrial inner membrane"/>
    <property type="evidence" value="ECO:0007669"/>
    <property type="project" value="UniProtKB-SubCell"/>
</dbReference>
<keyword evidence="9" id="KW-0012">Acyltransferase</keyword>
<evidence type="ECO:0000256" key="3">
    <source>
        <dbReference type="ARBA" id="ARBA00022679"/>
    </source>
</evidence>
<evidence type="ECO:0000256" key="2">
    <source>
        <dbReference type="ARBA" id="ARBA00010524"/>
    </source>
</evidence>
<evidence type="ECO:0000259" key="14">
    <source>
        <dbReference type="SMART" id="SM00563"/>
    </source>
</evidence>
<keyword evidence="12" id="KW-1133">Transmembrane helix</keyword>
<dbReference type="AlphaFoldDB" id="A0A0L0SUG6"/>
<dbReference type="GO" id="GO:0007007">
    <property type="term" value="P:inner mitochondrial membrane organization"/>
    <property type="evidence" value="ECO:0007669"/>
    <property type="project" value="TreeGrafter"/>
</dbReference>
<protein>
    <recommendedName>
        <fullName evidence="12">Tafazzin family protein</fullName>
    </recommendedName>
</protein>
<dbReference type="PANTHER" id="PTHR12497">
    <property type="entry name" value="TAZ PROTEIN TAFAZZIN"/>
    <property type="match status" value="1"/>
</dbReference>
<evidence type="ECO:0000256" key="5">
    <source>
        <dbReference type="ARBA" id="ARBA00022792"/>
    </source>
</evidence>
<keyword evidence="5" id="KW-0999">Mitochondrion inner membrane</keyword>
<keyword evidence="4" id="KW-1000">Mitochondrion outer membrane</keyword>
<comment type="similarity">
    <text evidence="2 12">Belongs to the taffazin family.</text>
</comment>
<reference evidence="15 16" key="1">
    <citation type="submission" date="2009-11" db="EMBL/GenBank/DDBJ databases">
        <title>Annotation of Allomyces macrogynus ATCC 38327.</title>
        <authorList>
            <consortium name="The Broad Institute Genome Sequencing Platform"/>
            <person name="Russ C."/>
            <person name="Cuomo C."/>
            <person name="Burger G."/>
            <person name="Gray M.W."/>
            <person name="Holland P.W.H."/>
            <person name="King N."/>
            <person name="Lang F.B.F."/>
            <person name="Roger A.J."/>
            <person name="Ruiz-Trillo I."/>
            <person name="Young S.K."/>
            <person name="Zeng Q."/>
            <person name="Gargeya S."/>
            <person name="Fitzgerald M."/>
            <person name="Haas B."/>
            <person name="Abouelleil A."/>
            <person name="Alvarado L."/>
            <person name="Arachchi H.M."/>
            <person name="Berlin A."/>
            <person name="Chapman S.B."/>
            <person name="Gearin G."/>
            <person name="Goldberg J."/>
            <person name="Griggs A."/>
            <person name="Gujja S."/>
            <person name="Hansen M."/>
            <person name="Heiman D."/>
            <person name="Howarth C."/>
            <person name="Larimer J."/>
            <person name="Lui A."/>
            <person name="MacDonald P.J.P."/>
            <person name="McCowen C."/>
            <person name="Montmayeur A."/>
            <person name="Murphy C."/>
            <person name="Neiman D."/>
            <person name="Pearson M."/>
            <person name="Priest M."/>
            <person name="Roberts A."/>
            <person name="Saif S."/>
            <person name="Shea T."/>
            <person name="Sisk P."/>
            <person name="Stolte C."/>
            <person name="Sykes S."/>
            <person name="Wortman J."/>
            <person name="Nusbaum C."/>
            <person name="Birren B."/>
        </authorList>
    </citation>
    <scope>NUCLEOTIDE SEQUENCE [LARGE SCALE GENOMIC DNA]</scope>
    <source>
        <strain evidence="15 16">ATCC 38327</strain>
    </source>
</reference>
<keyword evidence="12" id="KW-0812">Transmembrane</keyword>
<evidence type="ECO:0000256" key="8">
    <source>
        <dbReference type="ARBA" id="ARBA00023136"/>
    </source>
</evidence>
<evidence type="ECO:0000256" key="6">
    <source>
        <dbReference type="ARBA" id="ARBA00023098"/>
    </source>
</evidence>
<evidence type="ECO:0000256" key="12">
    <source>
        <dbReference type="RuleBase" id="RU365062"/>
    </source>
</evidence>
<dbReference type="InterPro" id="IPR000872">
    <property type="entry name" value="Tafazzin"/>
</dbReference>
<keyword evidence="3" id="KW-0808">Transferase</keyword>
<dbReference type="CDD" id="cd07989">
    <property type="entry name" value="LPLAT_AGPAT-like"/>
    <property type="match status" value="1"/>
</dbReference>
<comment type="catalytic activity">
    <reaction evidence="11">
        <text>1'-[1,2-diacyl-sn-glycero-3-phospho],3'-[1-acyl-sn-glycero-3-phospho]-glycerol + a 1,2-diacyl-sn-glycero-3-phosphocholine = a cardiolipin + a 1-acyl-sn-glycero-3-phosphocholine</text>
        <dbReference type="Rhea" id="RHEA:33731"/>
        <dbReference type="ChEBI" id="CHEBI:57643"/>
        <dbReference type="ChEBI" id="CHEBI:58168"/>
        <dbReference type="ChEBI" id="CHEBI:62237"/>
        <dbReference type="ChEBI" id="CHEBI:64743"/>
    </reaction>
    <physiologicalReaction direction="left-to-right" evidence="11">
        <dbReference type="Rhea" id="RHEA:33732"/>
    </physiologicalReaction>
    <physiologicalReaction direction="right-to-left" evidence="11">
        <dbReference type="Rhea" id="RHEA:33733"/>
    </physiologicalReaction>
</comment>
<feature type="region of interest" description="Disordered" evidence="13">
    <location>
        <begin position="252"/>
        <end position="272"/>
    </location>
</feature>
<dbReference type="InterPro" id="IPR002123">
    <property type="entry name" value="Plipid/glycerol_acylTrfase"/>
</dbReference>
<sequence length="272" mass="30043">MTITPRTSPLSVAVDARRWRLAMAAVCSLVGGASSLFVHGFTKLNVHGGDRLRDAVLARPKVTPLITVSNHASTLDDPIVWGALPFSVFNTRVDALRWTLGAQEICYKNAPLSYFFTAGKTVPIVRGHGVYQPAMDFATERLSEGDWVHIFPEGKVHQEDTMLPFRWGVGRLILDSARPPLLLPIYHRGLARIHPLKGGPAAGWLPRPFLPLDIVVGDPIDTSAWRDQHFVSARDHRQWVTAQVEHAMETLQTQSLGHAPLHTTRGSEPAPK</sequence>
<keyword evidence="6" id="KW-0443">Lipid metabolism</keyword>
<organism evidence="15 16">
    <name type="scientific">Allomyces macrogynus (strain ATCC 38327)</name>
    <name type="common">Allomyces javanicus var. macrogynus</name>
    <dbReference type="NCBI Taxonomy" id="578462"/>
    <lineage>
        <taxon>Eukaryota</taxon>
        <taxon>Fungi</taxon>
        <taxon>Fungi incertae sedis</taxon>
        <taxon>Blastocladiomycota</taxon>
        <taxon>Blastocladiomycetes</taxon>
        <taxon>Blastocladiales</taxon>
        <taxon>Blastocladiaceae</taxon>
        <taxon>Allomyces</taxon>
    </lineage>
</organism>
<dbReference type="GO" id="GO:0035965">
    <property type="term" value="P:cardiolipin acyl-chain remodeling"/>
    <property type="evidence" value="ECO:0007669"/>
    <property type="project" value="TreeGrafter"/>
</dbReference>
<dbReference type="SUPFAM" id="SSF69593">
    <property type="entry name" value="Glycerol-3-phosphate (1)-acyltransferase"/>
    <property type="match status" value="1"/>
</dbReference>
<reference evidence="16" key="2">
    <citation type="submission" date="2009-11" db="EMBL/GenBank/DDBJ databases">
        <title>The Genome Sequence of Allomyces macrogynus strain ATCC 38327.</title>
        <authorList>
            <consortium name="The Broad Institute Genome Sequencing Platform"/>
            <person name="Russ C."/>
            <person name="Cuomo C."/>
            <person name="Shea T."/>
            <person name="Young S.K."/>
            <person name="Zeng Q."/>
            <person name="Koehrsen M."/>
            <person name="Haas B."/>
            <person name="Borodovsky M."/>
            <person name="Guigo R."/>
            <person name="Alvarado L."/>
            <person name="Berlin A."/>
            <person name="Borenstein D."/>
            <person name="Chen Z."/>
            <person name="Engels R."/>
            <person name="Freedman E."/>
            <person name="Gellesch M."/>
            <person name="Goldberg J."/>
            <person name="Griggs A."/>
            <person name="Gujja S."/>
            <person name="Heiman D."/>
            <person name="Hepburn T."/>
            <person name="Howarth C."/>
            <person name="Jen D."/>
            <person name="Larson L."/>
            <person name="Lewis B."/>
            <person name="Mehta T."/>
            <person name="Park D."/>
            <person name="Pearson M."/>
            <person name="Roberts A."/>
            <person name="Saif S."/>
            <person name="Shenoy N."/>
            <person name="Sisk P."/>
            <person name="Stolte C."/>
            <person name="Sykes S."/>
            <person name="Walk T."/>
            <person name="White J."/>
            <person name="Yandava C."/>
            <person name="Burger G."/>
            <person name="Gray M.W."/>
            <person name="Holland P.W.H."/>
            <person name="King N."/>
            <person name="Lang F.B.F."/>
            <person name="Roger A.J."/>
            <person name="Ruiz-Trillo I."/>
            <person name="Lander E."/>
            <person name="Nusbaum C."/>
        </authorList>
    </citation>
    <scope>NUCLEOTIDE SEQUENCE [LARGE SCALE GENOMIC DNA]</scope>
    <source>
        <strain evidence="16">ATCC 38327</strain>
    </source>
</reference>
<proteinExistence type="inferred from homology"/>
<evidence type="ECO:0000256" key="7">
    <source>
        <dbReference type="ARBA" id="ARBA00023128"/>
    </source>
</evidence>
<name>A0A0L0SUG6_ALLM3</name>
<feature type="transmembrane region" description="Helical" evidence="12">
    <location>
        <begin position="21"/>
        <end position="41"/>
    </location>
</feature>
<keyword evidence="7" id="KW-0496">Mitochondrion</keyword>
<evidence type="ECO:0000256" key="1">
    <source>
        <dbReference type="ARBA" id="ARBA00004137"/>
    </source>
</evidence>
<comment type="subcellular location">
    <subcellularLocation>
        <location evidence="1">Mitochondrion inner membrane</location>
        <topology evidence="1">Peripheral membrane protein</topology>
        <orientation evidence="1">Intermembrane side</orientation>
    </subcellularLocation>
    <subcellularLocation>
        <location evidence="10">Mitochondrion outer membrane</location>
        <topology evidence="10">Peripheral membrane protein</topology>
        <orientation evidence="10">Intermembrane side</orientation>
    </subcellularLocation>
</comment>
<evidence type="ECO:0000256" key="9">
    <source>
        <dbReference type="ARBA" id="ARBA00023315"/>
    </source>
</evidence>
<keyword evidence="8 12" id="KW-0472">Membrane</keyword>
<gene>
    <name evidence="15" type="ORF">AMAG_10297</name>
</gene>
<dbReference type="EMBL" id="GG745349">
    <property type="protein sequence ID" value="KNE66020.1"/>
    <property type="molecule type" value="Genomic_DNA"/>
</dbReference>
<dbReference type="PRINTS" id="PR00979">
    <property type="entry name" value="TAFAZZIN"/>
</dbReference>
<dbReference type="STRING" id="578462.A0A0L0SUG6"/>
<dbReference type="SMART" id="SM00563">
    <property type="entry name" value="PlsC"/>
    <property type="match status" value="1"/>
</dbReference>
<dbReference type="eggNOG" id="KOG2847">
    <property type="taxonomic scope" value="Eukaryota"/>
</dbReference>
<evidence type="ECO:0000256" key="13">
    <source>
        <dbReference type="SAM" id="MobiDB-lite"/>
    </source>
</evidence>
<feature type="domain" description="Phospholipid/glycerol acyltransferase" evidence="14">
    <location>
        <begin position="65"/>
        <end position="190"/>
    </location>
</feature>